<keyword evidence="2 6" id="KW-0812">Transmembrane</keyword>
<comment type="subcellular location">
    <subcellularLocation>
        <location evidence="1">Membrane</location>
        <topology evidence="1">Multi-pass membrane protein</topology>
    </subcellularLocation>
</comment>
<dbReference type="PANTHER" id="PTHR12011:SF347">
    <property type="entry name" value="FI21270P1-RELATED"/>
    <property type="match status" value="1"/>
</dbReference>
<feature type="transmembrane region" description="Helical" evidence="6">
    <location>
        <begin position="437"/>
        <end position="458"/>
    </location>
</feature>
<dbReference type="InterPro" id="IPR000832">
    <property type="entry name" value="GPCR_2_secretin-like"/>
</dbReference>
<evidence type="ECO:0000256" key="1">
    <source>
        <dbReference type="ARBA" id="ARBA00004141"/>
    </source>
</evidence>
<feature type="transmembrane region" description="Helical" evidence="6">
    <location>
        <begin position="330"/>
        <end position="353"/>
    </location>
</feature>
<feature type="transmembrane region" description="Helical" evidence="6">
    <location>
        <begin position="256"/>
        <end position="277"/>
    </location>
</feature>
<reference evidence="8" key="1">
    <citation type="submission" date="2020-04" db="EMBL/GenBank/DDBJ databases">
        <authorList>
            <person name="Alioto T."/>
            <person name="Alioto T."/>
            <person name="Gomez Garrido J."/>
        </authorList>
    </citation>
    <scope>NUCLEOTIDE SEQUENCE</scope>
    <source>
        <strain evidence="8">A484AB</strain>
    </source>
</reference>
<dbReference type="AlphaFoldDB" id="A0A7D9EE96"/>
<dbReference type="EMBL" id="CACRXK020006096">
    <property type="protein sequence ID" value="CAB4008351.1"/>
    <property type="molecule type" value="Genomic_DNA"/>
</dbReference>
<protein>
    <submittedName>
        <fullName evidence="8">Neurogenic locus notch homolog 2 isoform X1</fullName>
    </submittedName>
</protein>
<feature type="signal peptide" evidence="7">
    <location>
        <begin position="1"/>
        <end position="19"/>
    </location>
</feature>
<keyword evidence="4 6" id="KW-0472">Membrane</keyword>
<dbReference type="PRINTS" id="PR00249">
    <property type="entry name" value="GPCRSECRETIN"/>
</dbReference>
<dbReference type="Proteomes" id="UP001152795">
    <property type="component" value="Unassembled WGS sequence"/>
</dbReference>
<evidence type="ECO:0000256" key="3">
    <source>
        <dbReference type="ARBA" id="ARBA00022989"/>
    </source>
</evidence>
<evidence type="ECO:0000256" key="2">
    <source>
        <dbReference type="ARBA" id="ARBA00022692"/>
    </source>
</evidence>
<accession>A0A7D9EE96</accession>
<evidence type="ECO:0000313" key="8">
    <source>
        <dbReference type="EMBL" id="CAB4008351.1"/>
    </source>
</evidence>
<evidence type="ECO:0000256" key="5">
    <source>
        <dbReference type="SAM" id="MobiDB-lite"/>
    </source>
</evidence>
<dbReference type="GO" id="GO:0004930">
    <property type="term" value="F:G protein-coupled receptor activity"/>
    <property type="evidence" value="ECO:0007669"/>
    <property type="project" value="InterPro"/>
</dbReference>
<feature type="compositionally biased region" description="Polar residues" evidence="5">
    <location>
        <begin position="484"/>
        <end position="504"/>
    </location>
</feature>
<gene>
    <name evidence="8" type="ORF">PACLA_8A017261</name>
</gene>
<dbReference type="SUPFAM" id="SSF81321">
    <property type="entry name" value="Family A G protein-coupled receptor-like"/>
    <property type="match status" value="1"/>
</dbReference>
<dbReference type="OrthoDB" id="5989192at2759"/>
<feature type="transmembrane region" description="Helical" evidence="6">
    <location>
        <begin position="411"/>
        <end position="431"/>
    </location>
</feature>
<feature type="transmembrane region" description="Helical" evidence="6">
    <location>
        <begin position="289"/>
        <end position="309"/>
    </location>
</feature>
<evidence type="ECO:0000313" key="9">
    <source>
        <dbReference type="Proteomes" id="UP001152795"/>
    </source>
</evidence>
<evidence type="ECO:0000256" key="6">
    <source>
        <dbReference type="SAM" id="Phobius"/>
    </source>
</evidence>
<dbReference type="Gene3D" id="1.20.1070.10">
    <property type="entry name" value="Rhodopsin 7-helix transmembrane proteins"/>
    <property type="match status" value="1"/>
</dbReference>
<feature type="region of interest" description="Disordered" evidence="5">
    <location>
        <begin position="484"/>
        <end position="512"/>
    </location>
</feature>
<keyword evidence="9" id="KW-1185">Reference proteome</keyword>
<feature type="transmembrane region" description="Helical" evidence="6">
    <location>
        <begin position="365"/>
        <end position="390"/>
    </location>
</feature>
<dbReference type="InterPro" id="IPR017981">
    <property type="entry name" value="GPCR_2-like_7TM"/>
</dbReference>
<name>A0A7D9EE96_PARCT</name>
<feature type="chain" id="PRO_5043725269" evidence="7">
    <location>
        <begin position="20"/>
        <end position="571"/>
    </location>
</feature>
<evidence type="ECO:0000256" key="7">
    <source>
        <dbReference type="SAM" id="SignalP"/>
    </source>
</evidence>
<dbReference type="GO" id="GO:0005886">
    <property type="term" value="C:plasma membrane"/>
    <property type="evidence" value="ECO:0007669"/>
    <property type="project" value="TreeGrafter"/>
</dbReference>
<evidence type="ECO:0000256" key="4">
    <source>
        <dbReference type="ARBA" id="ARBA00023136"/>
    </source>
</evidence>
<keyword evidence="7" id="KW-0732">Signal</keyword>
<feature type="transmembrane region" description="Helical" evidence="6">
    <location>
        <begin position="221"/>
        <end position="244"/>
    </location>
</feature>
<organism evidence="8 9">
    <name type="scientific">Paramuricea clavata</name>
    <name type="common">Red gorgonian</name>
    <name type="synonym">Violescent sea-whip</name>
    <dbReference type="NCBI Taxonomy" id="317549"/>
    <lineage>
        <taxon>Eukaryota</taxon>
        <taxon>Metazoa</taxon>
        <taxon>Cnidaria</taxon>
        <taxon>Anthozoa</taxon>
        <taxon>Octocorallia</taxon>
        <taxon>Malacalcyonacea</taxon>
        <taxon>Plexauridae</taxon>
        <taxon>Paramuricea</taxon>
    </lineage>
</organism>
<sequence length="571" mass="64174">MILLLVLSLFLCRPGHLNSNEFTVNGTAYYNITGTICTHVDNARDIVDRESDVYKGIAGNLTRGFNRYFPDRVDWLDYKVTVTDLFIWPKFPAEYRNVHNLSFVLIAQNKFQTQTYADKPRAAEHFRTMFWGHVNEQKDDQGYVTSEGLRVRYINTTKLPEHMIKNIPYGYMAFITRLKNSNNGGGGGGGVPTKTTSGNSSGQYNFSVNGIASSEPHEISYIAYIGITLSMIGLFITMTSICYFRRLRKFRRNQILVHICATVMAGMLLSIISFTYKEGKSYCTAVAQLLHYFILAALSWMCVEAYNLYRDLVKVFNTNGVSSRAFTLRACIFGYGLPALIVGITSLVDISVYGRRNDACWMTSLLAFLISFLGPVLLIVSINIVFFSLIMREIIQVSQRDANIIRPSLRAAVSLSVVFGFCWLLAGISTFTTNPLVTYAFVIMSSFQGLFIFIFHGIGKQELRDSWKSLPIFRWQFNKFTNTESQGRGKTESTTQDTPQVSKRYSTDEAGKPSKDYISGFDAGFRSACDAGYNHQAYLPENGLGTNERAYSIPGVPEIEHGPLKKAESNC</sequence>
<dbReference type="CDD" id="cd15040">
    <property type="entry name" value="7tmB2_Adhesion"/>
    <property type="match status" value="1"/>
</dbReference>
<dbReference type="GO" id="GO:0007166">
    <property type="term" value="P:cell surface receptor signaling pathway"/>
    <property type="evidence" value="ECO:0007669"/>
    <property type="project" value="InterPro"/>
</dbReference>
<keyword evidence="3 6" id="KW-1133">Transmembrane helix</keyword>
<proteinExistence type="predicted"/>
<comment type="caution">
    <text evidence="8">The sequence shown here is derived from an EMBL/GenBank/DDBJ whole genome shotgun (WGS) entry which is preliminary data.</text>
</comment>
<dbReference type="PANTHER" id="PTHR12011">
    <property type="entry name" value="ADHESION G-PROTEIN COUPLED RECEPTOR"/>
    <property type="match status" value="1"/>
</dbReference>
<dbReference type="PROSITE" id="PS50261">
    <property type="entry name" value="G_PROTEIN_RECEP_F2_4"/>
    <property type="match status" value="1"/>
</dbReference>
<dbReference type="Pfam" id="PF00002">
    <property type="entry name" value="7tm_2"/>
    <property type="match status" value="1"/>
</dbReference>